<dbReference type="GO" id="GO:0003723">
    <property type="term" value="F:RNA binding"/>
    <property type="evidence" value="ECO:0007669"/>
    <property type="project" value="UniProtKB-UniRule"/>
</dbReference>
<evidence type="ECO:0000313" key="9">
    <source>
        <dbReference type="EMBL" id="KAB5606890.1"/>
    </source>
</evidence>
<gene>
    <name evidence="6 9" type="primary">nusB</name>
    <name evidence="9" type="ORF">EHS19_06205</name>
</gene>
<keyword evidence="10" id="KW-1185">Reference proteome</keyword>
<dbReference type="HAMAP" id="MF_00073">
    <property type="entry name" value="NusB"/>
    <property type="match status" value="1"/>
</dbReference>
<sequence>MARSTARKRALNTLYEADEKGQDILSLLDERIAVPGVQSPLPDYAIEIVRGVADHLRDIDATLNEYSTGWKVRRMAVVDRNILRIAAWEIMYNPEVPDKVAIDEALGLAKTLCDDDAPAFIHGLLSAVCAGIQQRQSEQEAAEQLARQSALAESEIADTAAADSDAAAADSAAADSDAADADAVESAAAESANEESVDDESAAVSGTSEADASADAANVDDESVDDESADGETHGESVSNN</sequence>
<dbReference type="Gene3D" id="1.10.940.10">
    <property type="entry name" value="NusB-like"/>
    <property type="match status" value="1"/>
</dbReference>
<keyword evidence="2 6" id="KW-0889">Transcription antitermination</keyword>
<dbReference type="PANTHER" id="PTHR11078">
    <property type="entry name" value="N UTILIZATION SUBSTANCE PROTEIN B-RELATED"/>
    <property type="match status" value="1"/>
</dbReference>
<evidence type="ECO:0000313" key="10">
    <source>
        <dbReference type="Proteomes" id="UP000326336"/>
    </source>
</evidence>
<dbReference type="GO" id="GO:0006353">
    <property type="term" value="P:DNA-templated transcription termination"/>
    <property type="evidence" value="ECO:0007669"/>
    <property type="project" value="UniProtKB-UniRule"/>
</dbReference>
<keyword evidence="3 6" id="KW-0694">RNA-binding</keyword>
<dbReference type="AlphaFoldDB" id="A0A5N5RIX8"/>
<organism evidence="9 10">
    <name type="scientific">Bifidobacterium jacchi</name>
    <dbReference type="NCBI Taxonomy" id="2490545"/>
    <lineage>
        <taxon>Bacteria</taxon>
        <taxon>Bacillati</taxon>
        <taxon>Actinomycetota</taxon>
        <taxon>Actinomycetes</taxon>
        <taxon>Bifidobacteriales</taxon>
        <taxon>Bifidobacteriaceae</taxon>
        <taxon>Bifidobacterium</taxon>
    </lineage>
</organism>
<evidence type="ECO:0000256" key="4">
    <source>
        <dbReference type="ARBA" id="ARBA00023015"/>
    </source>
</evidence>
<name>A0A5N5RIX8_9BIFI</name>
<dbReference type="EMBL" id="RQSP01000018">
    <property type="protein sequence ID" value="KAB5606890.1"/>
    <property type="molecule type" value="Genomic_DNA"/>
</dbReference>
<feature type="compositionally biased region" description="Acidic residues" evidence="7">
    <location>
        <begin position="192"/>
        <end position="201"/>
    </location>
</feature>
<evidence type="ECO:0000256" key="5">
    <source>
        <dbReference type="ARBA" id="ARBA00023163"/>
    </source>
</evidence>
<evidence type="ECO:0000259" key="8">
    <source>
        <dbReference type="Pfam" id="PF01029"/>
    </source>
</evidence>
<comment type="caution">
    <text evidence="9">The sequence shown here is derived from an EMBL/GenBank/DDBJ whole genome shotgun (WGS) entry which is preliminary data.</text>
</comment>
<dbReference type="GO" id="GO:0031564">
    <property type="term" value="P:transcription antitermination"/>
    <property type="evidence" value="ECO:0007669"/>
    <property type="project" value="UniProtKB-KW"/>
</dbReference>
<reference evidence="9 10" key="1">
    <citation type="journal article" date="2019" name="Int. J. Syst. Evol. Microbiol.">
        <title>Bifidobacterium jacchi sp. nov., isolated from the faeces of a baby common marmoset (Callithrix jacchus).</title>
        <authorList>
            <person name="Modesto M."/>
            <person name="Watanabe K."/>
            <person name="Arita M."/>
            <person name="Satti M."/>
            <person name="Oki K."/>
            <person name="Sciavilla P."/>
            <person name="Patavino C."/>
            <person name="Camma C."/>
            <person name="Michelini S."/>
            <person name="Sgorbati B."/>
            <person name="Mattarelli P."/>
        </authorList>
    </citation>
    <scope>NUCLEOTIDE SEQUENCE [LARGE SCALE GENOMIC DNA]</scope>
    <source>
        <strain evidence="9 10">MRM 9.3</strain>
    </source>
</reference>
<protein>
    <recommendedName>
        <fullName evidence="6">Transcription antitermination protein NusB</fullName>
    </recommendedName>
    <alternativeName>
        <fullName evidence="6">Antitermination factor NusB</fullName>
    </alternativeName>
</protein>
<dbReference type="NCBIfam" id="TIGR01951">
    <property type="entry name" value="nusB"/>
    <property type="match status" value="1"/>
</dbReference>
<dbReference type="PANTHER" id="PTHR11078:SF3">
    <property type="entry name" value="ANTITERMINATION NUSB DOMAIN-CONTAINING PROTEIN"/>
    <property type="match status" value="1"/>
</dbReference>
<dbReference type="InterPro" id="IPR035926">
    <property type="entry name" value="NusB-like_sf"/>
</dbReference>
<feature type="region of interest" description="Disordered" evidence="7">
    <location>
        <begin position="167"/>
        <end position="241"/>
    </location>
</feature>
<feature type="domain" description="NusB/RsmB/TIM44" evidence="8">
    <location>
        <begin position="5"/>
        <end position="128"/>
    </location>
</feature>
<proteinExistence type="inferred from homology"/>
<evidence type="ECO:0000256" key="3">
    <source>
        <dbReference type="ARBA" id="ARBA00022884"/>
    </source>
</evidence>
<feature type="compositionally biased region" description="Acidic residues" evidence="7">
    <location>
        <begin position="218"/>
        <end position="230"/>
    </location>
</feature>
<accession>A0A5N5RIX8</accession>
<evidence type="ECO:0000256" key="7">
    <source>
        <dbReference type="SAM" id="MobiDB-lite"/>
    </source>
</evidence>
<dbReference type="Pfam" id="PF01029">
    <property type="entry name" value="NusB"/>
    <property type="match status" value="1"/>
</dbReference>
<feature type="compositionally biased region" description="Low complexity" evidence="7">
    <location>
        <begin position="208"/>
        <end position="217"/>
    </location>
</feature>
<evidence type="ECO:0000256" key="1">
    <source>
        <dbReference type="ARBA" id="ARBA00005952"/>
    </source>
</evidence>
<evidence type="ECO:0000256" key="2">
    <source>
        <dbReference type="ARBA" id="ARBA00022814"/>
    </source>
</evidence>
<dbReference type="InterPro" id="IPR006027">
    <property type="entry name" value="NusB_RsmB_TIM44"/>
</dbReference>
<dbReference type="Proteomes" id="UP000326336">
    <property type="component" value="Unassembled WGS sequence"/>
</dbReference>
<evidence type="ECO:0000256" key="6">
    <source>
        <dbReference type="HAMAP-Rule" id="MF_00073"/>
    </source>
</evidence>
<keyword evidence="4 6" id="KW-0805">Transcription regulation</keyword>
<dbReference type="GO" id="GO:0005829">
    <property type="term" value="C:cytosol"/>
    <property type="evidence" value="ECO:0007669"/>
    <property type="project" value="TreeGrafter"/>
</dbReference>
<feature type="compositionally biased region" description="Low complexity" evidence="7">
    <location>
        <begin position="167"/>
        <end position="176"/>
    </location>
</feature>
<dbReference type="OrthoDB" id="3528057at2"/>
<comment type="similarity">
    <text evidence="1 6">Belongs to the NusB family.</text>
</comment>
<dbReference type="InterPro" id="IPR011605">
    <property type="entry name" value="NusB_fam"/>
</dbReference>
<comment type="function">
    <text evidence="6">Involved in transcription antitermination. Required for transcription of ribosomal RNA (rRNA) genes. Binds specifically to the boxA antiterminator sequence of the ribosomal RNA (rrn) operons.</text>
</comment>
<dbReference type="SUPFAM" id="SSF48013">
    <property type="entry name" value="NusB-like"/>
    <property type="match status" value="1"/>
</dbReference>
<keyword evidence="5 6" id="KW-0804">Transcription</keyword>